<name>A0A9P0EF62_NEZVI</name>
<feature type="region of interest" description="Disordered" evidence="1">
    <location>
        <begin position="45"/>
        <end position="66"/>
    </location>
</feature>
<protein>
    <submittedName>
        <fullName evidence="2">Uncharacterized protein</fullName>
    </submittedName>
</protein>
<evidence type="ECO:0000313" key="2">
    <source>
        <dbReference type="EMBL" id="CAH1395348.1"/>
    </source>
</evidence>
<keyword evidence="3" id="KW-1185">Reference proteome</keyword>
<accession>A0A9P0EF62</accession>
<reference evidence="2" key="1">
    <citation type="submission" date="2022-01" db="EMBL/GenBank/DDBJ databases">
        <authorList>
            <person name="King R."/>
        </authorList>
    </citation>
    <scope>NUCLEOTIDE SEQUENCE</scope>
</reference>
<evidence type="ECO:0000256" key="1">
    <source>
        <dbReference type="SAM" id="MobiDB-lite"/>
    </source>
</evidence>
<dbReference type="EMBL" id="OV725079">
    <property type="protein sequence ID" value="CAH1395348.1"/>
    <property type="molecule type" value="Genomic_DNA"/>
</dbReference>
<sequence>MRMRRHQLLLRWGEATRASRALFDTLSLVPLDVLTDNKMKMGVHKTEHESGYFEDEDERRSRERSGLRDVQYSLEEEVFYSEEEPRTEQEGKLNLTPMKVSKAVHWNAAWPPLARTGYNPISVINIDFMNSVLVYIE</sequence>
<gene>
    <name evidence="2" type="ORF">NEZAVI_LOCUS5644</name>
</gene>
<dbReference type="AlphaFoldDB" id="A0A9P0EF62"/>
<organism evidence="2 3">
    <name type="scientific">Nezara viridula</name>
    <name type="common">Southern green stink bug</name>
    <name type="synonym">Cimex viridulus</name>
    <dbReference type="NCBI Taxonomy" id="85310"/>
    <lineage>
        <taxon>Eukaryota</taxon>
        <taxon>Metazoa</taxon>
        <taxon>Ecdysozoa</taxon>
        <taxon>Arthropoda</taxon>
        <taxon>Hexapoda</taxon>
        <taxon>Insecta</taxon>
        <taxon>Pterygota</taxon>
        <taxon>Neoptera</taxon>
        <taxon>Paraneoptera</taxon>
        <taxon>Hemiptera</taxon>
        <taxon>Heteroptera</taxon>
        <taxon>Panheteroptera</taxon>
        <taxon>Pentatomomorpha</taxon>
        <taxon>Pentatomoidea</taxon>
        <taxon>Pentatomidae</taxon>
        <taxon>Pentatominae</taxon>
        <taxon>Nezara</taxon>
    </lineage>
</organism>
<proteinExistence type="predicted"/>
<evidence type="ECO:0000313" key="3">
    <source>
        <dbReference type="Proteomes" id="UP001152798"/>
    </source>
</evidence>
<dbReference type="Proteomes" id="UP001152798">
    <property type="component" value="Chromosome 3"/>
</dbReference>